<keyword evidence="3" id="KW-1185">Reference proteome</keyword>
<sequence length="1294" mass="134704">MSRSCYALLGSMLVVGLATPSQAVLVAHYTFDTGGGATVGTDATLGGAATIDNTNYLVGTGSLALSANPGTDTAGDDGAVSGNDFDWSTSTIRTVAFYMKAPSTQPDPNPTMISLGSGSGAGNRFDIRLASGNLRLEVQSGGFTTDSLLADDDWHHVAVVVASDPATVSSTEYYVDGVFAGNFSHTRELATGLGPLRMGDSYQDTGRDFLGNLDDVRLYDTALTPMEIADLASAVTATPQLAVEVNRQTGNITISNPFPAPQTFVGYSLTSATGALNSDNGVWTSIADSGTPDDDWFEFTAAGDRQNIGEAEQPGGTGVTLGQNESVDLGNVWIQNPDEDLVLQVLGPSGPAEFSLRFTGDPIPGGDLNFDGMFDENDWPTLRDNLYSDLAGLSPAEQYQMGDLNEDGLSNEDDFLVFESQYDAMYGGGAFAAMVAATAVPEPNSVGLMALCGMFYWWLRGGRRLQRAFAAIPVLLVAAMLSTGQSASALEVLSSNFDAHGSIDGATEFTGITWTTNGVSDPGSTIALSSPATVQTGGAAANLDRLAVAQNIDTAGPWNIDLTFDATSPGIQLDYLQFDYQFISGGGANQLGAHPDSGIVDVSILDSGLNELSAVQIGPLGTADAASNVGVGIVADFPNVSLTSGSTYTLRFNVSSNATSGNNFALDNLSLNAPDPELSLVVNTNTGIAQIVNATAGPIQFNFYKLTSATDSLDVAGWNSLYDQDMVDFPAGDGLGSGWEEAGGSNNGELGEFYLSGDSVLAAGASVNLGGVFQQGTGSEDIMLRYRDTNSNRYIDVAATYIDEVLGGDYNGDGTVDIADYTVWRNNLGASVALMGENPSATTPGVVDAEDYAYWKSQFGAISGSGSPAAVAAVPEPAAWTLLLAGGLLLMKRSRPLLTVGLTLMLMPSIVLASTADRLYQFGDDPLEDSANATNDLVGSGPGNAVANSSLDSIGPDSDLENYADLLVHGDPKYVRTDLMGRPGASTGELGAEFLGTGDYLDGFNLNGPLNSTSAATQNGDRNYADIYDRGMQFWAFPYSSGDGAEQSLVADSPQHAVRINAAGQWVMQYGGTQYESNADVAYDSWSHVMLVRPFGSAAGARLYIDGIAVTAGGTSYANADATPLVIGSISGDNAGTADYYQGVLDNLEMFVIGTASADPFDEYGDFNLATDNEFVTSALANATPGDLTGDGLVMGNGSGGANDDVAAFIANWQKRQVINGLSVGDLNTYADGDFNMDGVVDLYDWDVIRTNHTNAGALNLGALLAGRQVPEPSTAVLLVAGLLVGAIRCRPKR</sequence>
<dbReference type="PANTHER" id="PTHR42535:SF2">
    <property type="entry name" value="CHROMOSOME UNDETERMINED SCAFFOLD_146, WHOLE GENOME SHOTGUN SEQUENCE"/>
    <property type="match status" value="1"/>
</dbReference>
<name>A0A9X2F952_9BACT</name>
<dbReference type="EMBL" id="JAMXLR010000038">
    <property type="protein sequence ID" value="MCO6044660.1"/>
    <property type="molecule type" value="Genomic_DNA"/>
</dbReference>
<dbReference type="RefSeq" id="WP_252852776.1">
    <property type="nucleotide sequence ID" value="NZ_JAMXLR010000038.1"/>
</dbReference>
<dbReference type="Gene3D" id="2.60.120.200">
    <property type="match status" value="2"/>
</dbReference>
<proteinExistence type="predicted"/>
<dbReference type="Pfam" id="PF13385">
    <property type="entry name" value="Laminin_G_3"/>
    <property type="match status" value="2"/>
</dbReference>
<dbReference type="SUPFAM" id="SSF49899">
    <property type="entry name" value="Concanavalin A-like lectins/glucanases"/>
    <property type="match status" value="2"/>
</dbReference>
<dbReference type="GO" id="GO:0000272">
    <property type="term" value="P:polysaccharide catabolic process"/>
    <property type="evidence" value="ECO:0007669"/>
    <property type="project" value="InterPro"/>
</dbReference>
<organism evidence="2 3">
    <name type="scientific">Aeoliella straminimaris</name>
    <dbReference type="NCBI Taxonomy" id="2954799"/>
    <lineage>
        <taxon>Bacteria</taxon>
        <taxon>Pseudomonadati</taxon>
        <taxon>Planctomycetota</taxon>
        <taxon>Planctomycetia</taxon>
        <taxon>Pirellulales</taxon>
        <taxon>Lacipirellulaceae</taxon>
        <taxon>Aeoliella</taxon>
    </lineage>
</organism>
<dbReference type="NCBIfam" id="TIGR02595">
    <property type="entry name" value="PEP_CTERM"/>
    <property type="match status" value="1"/>
</dbReference>
<evidence type="ECO:0000256" key="1">
    <source>
        <dbReference type="SAM" id="SignalP"/>
    </source>
</evidence>
<feature type="chain" id="PRO_5040879802" evidence="1">
    <location>
        <begin position="24"/>
        <end position="1294"/>
    </location>
</feature>
<gene>
    <name evidence="2" type="ORF">NG895_12150</name>
</gene>
<comment type="caution">
    <text evidence="2">The sequence shown here is derived from an EMBL/GenBank/DDBJ whole genome shotgun (WGS) entry which is preliminary data.</text>
</comment>
<accession>A0A9X2F952</accession>
<keyword evidence="1" id="KW-0732">Signal</keyword>
<dbReference type="Gene3D" id="1.10.1330.10">
    <property type="entry name" value="Dockerin domain"/>
    <property type="match status" value="1"/>
</dbReference>
<evidence type="ECO:0000313" key="2">
    <source>
        <dbReference type="EMBL" id="MCO6044660.1"/>
    </source>
</evidence>
<dbReference type="Proteomes" id="UP001155241">
    <property type="component" value="Unassembled WGS sequence"/>
</dbReference>
<dbReference type="InterPro" id="IPR013424">
    <property type="entry name" value="Ice-binding_C"/>
</dbReference>
<dbReference type="PANTHER" id="PTHR42535">
    <property type="entry name" value="OOKINETE PROTEIN, PUTATIVE-RELATED"/>
    <property type="match status" value="1"/>
</dbReference>
<reference evidence="2" key="1">
    <citation type="submission" date="2022-06" db="EMBL/GenBank/DDBJ databases">
        <title>Aeoliella straminimaris, a novel planctomycete from sediments.</title>
        <authorList>
            <person name="Vitorino I.R."/>
            <person name="Lage O.M."/>
        </authorList>
    </citation>
    <scope>NUCLEOTIDE SEQUENCE</scope>
    <source>
        <strain evidence="2">ICT_H6.2</strain>
    </source>
</reference>
<feature type="signal peptide" evidence="1">
    <location>
        <begin position="1"/>
        <end position="23"/>
    </location>
</feature>
<dbReference type="InterPro" id="IPR036439">
    <property type="entry name" value="Dockerin_dom_sf"/>
</dbReference>
<protein>
    <submittedName>
        <fullName evidence="2">LamG domain-containing protein</fullName>
    </submittedName>
</protein>
<evidence type="ECO:0000313" key="3">
    <source>
        <dbReference type="Proteomes" id="UP001155241"/>
    </source>
</evidence>
<dbReference type="InterPro" id="IPR018247">
    <property type="entry name" value="EF_Hand_1_Ca_BS"/>
</dbReference>
<dbReference type="PROSITE" id="PS00018">
    <property type="entry name" value="EF_HAND_1"/>
    <property type="match status" value="1"/>
</dbReference>
<dbReference type="InterPro" id="IPR013320">
    <property type="entry name" value="ConA-like_dom_sf"/>
</dbReference>